<evidence type="ECO:0000313" key="2">
    <source>
        <dbReference type="Proteomes" id="UP000230119"/>
    </source>
</evidence>
<dbReference type="EMBL" id="PEVA01000207">
    <property type="protein sequence ID" value="PIV08015.1"/>
    <property type="molecule type" value="Genomic_DNA"/>
</dbReference>
<evidence type="ECO:0008006" key="3">
    <source>
        <dbReference type="Google" id="ProtNLM"/>
    </source>
</evidence>
<dbReference type="Proteomes" id="UP000230119">
    <property type="component" value="Unassembled WGS sequence"/>
</dbReference>
<gene>
    <name evidence="1" type="ORF">COS52_04935</name>
</gene>
<protein>
    <recommendedName>
        <fullName evidence="3">Antitoxin</fullName>
    </recommendedName>
</protein>
<organism evidence="1 2">
    <name type="scientific">Candidatus Roizmanbacteria bacterium CG03_land_8_20_14_0_80_39_12</name>
    <dbReference type="NCBI Taxonomy" id="1974847"/>
    <lineage>
        <taxon>Bacteria</taxon>
        <taxon>Candidatus Roizmaniibacteriota</taxon>
    </lineage>
</organism>
<evidence type="ECO:0000313" key="1">
    <source>
        <dbReference type="EMBL" id="PIV08015.1"/>
    </source>
</evidence>
<proteinExistence type="predicted"/>
<dbReference type="AlphaFoldDB" id="A0A2M7BR86"/>
<name>A0A2M7BR86_9BACT</name>
<comment type="caution">
    <text evidence="1">The sequence shown here is derived from an EMBL/GenBank/DDBJ whole genome shotgun (WGS) entry which is preliminary data.</text>
</comment>
<accession>A0A2M7BR86</accession>
<reference evidence="2" key="1">
    <citation type="submission" date="2017-09" db="EMBL/GenBank/DDBJ databases">
        <title>Depth-based differentiation of microbial function through sediment-hosted aquifers and enrichment of novel symbionts in the deep terrestrial subsurface.</title>
        <authorList>
            <person name="Probst A.J."/>
            <person name="Ladd B."/>
            <person name="Jarett J.K."/>
            <person name="Geller-Mcgrath D.E."/>
            <person name="Sieber C.M.K."/>
            <person name="Emerson J.B."/>
            <person name="Anantharaman K."/>
            <person name="Thomas B.C."/>
            <person name="Malmstrom R."/>
            <person name="Stieglmeier M."/>
            <person name="Klingl A."/>
            <person name="Woyke T."/>
            <person name="Ryan C.M."/>
            <person name="Banfield J.F."/>
        </authorList>
    </citation>
    <scope>NUCLEOTIDE SEQUENCE [LARGE SCALE GENOMIC DNA]</scope>
</reference>
<sequence length="90" mass="10577">MDNITFIDASKARTDFFKILDWVYFNDKSFLIKKAGIPVAEITKPRSLLKRKNILEFAGAWSDIDNKKILSMIYEGRKDRVHLKRKVPDF</sequence>